<sequence length="577" mass="68634">MNYKFSIYIISILLKMALATTITSQESLVDALENVLQSNNYYIISEFMENINKDHHEWPEVVLKYAQFLLQQGLTYQAIQELEKIHSNIDYIQLQIDQWLSYAYSLSGEYTKALRITEKIWQADPTNESSLQDYLWLLYKNFKTDEAIIIADQYQYLQSPFLYSMIALLHSDRGSYENAIEYYSLANNFIQQESLSADYLLPNYYNQYILEMDFLQYEKAEDLLIASLEIDPTSPSILRLLGNFYHQQMNLAKSQFYYEQSELYEMEQAKTNPHARTPLSKLGLIDLYLDFGKLDEAYPLLKEIIQQKQNYLWMKTFGINPSFFESKWRAQEVRYWELKQRVLQHELPSNIKQFIHQCIQHIQYGFAYRRAKLNHRRSQLNAADYAKNMHNLENFLRYSLQLNDTYHAYHQQLAHASIKAFRTPIDRFTTVAQLTMSGRKKEDYFQLMKEIIIPYQQNLYHAVTLRALEKLSLSKKEKNIILSNLYLQTPFFSQFWGLPARIDMESRLKSSRLFKKIKIYDYPDAEIYISIAQDTEETLTIMIYHQDNLFRKGTIQINATNKRAIYESIRQFVFHAQ</sequence>
<protein>
    <recommendedName>
        <fullName evidence="3">Tetratricopeptide repeat protein</fullName>
    </recommendedName>
</protein>
<keyword evidence="2" id="KW-1185">Reference proteome</keyword>
<dbReference type="Gene3D" id="1.25.40.10">
    <property type="entry name" value="Tetratricopeptide repeat domain"/>
    <property type="match status" value="2"/>
</dbReference>
<dbReference type="SUPFAM" id="SSF48452">
    <property type="entry name" value="TPR-like"/>
    <property type="match status" value="1"/>
</dbReference>
<name>A0A968KUV7_9SPIO</name>
<proteinExistence type="predicted"/>
<gene>
    <name evidence="1" type="ORF">HCT46_01450</name>
</gene>
<accession>A0A968KUV7</accession>
<dbReference type="Proteomes" id="UP000752013">
    <property type="component" value="Unassembled WGS sequence"/>
</dbReference>
<dbReference type="RefSeq" id="WP_167703047.1">
    <property type="nucleotide sequence ID" value="NZ_CP118168.1"/>
</dbReference>
<comment type="caution">
    <text evidence="1">The sequence shown here is derived from an EMBL/GenBank/DDBJ whole genome shotgun (WGS) entry which is preliminary data.</text>
</comment>
<dbReference type="InterPro" id="IPR011990">
    <property type="entry name" value="TPR-like_helical_dom_sf"/>
</dbReference>
<dbReference type="EMBL" id="JAATLK010000001">
    <property type="protein sequence ID" value="NIZ46593.1"/>
    <property type="molecule type" value="Genomic_DNA"/>
</dbReference>
<evidence type="ECO:0000313" key="1">
    <source>
        <dbReference type="EMBL" id="NIZ46593.1"/>
    </source>
</evidence>
<dbReference type="AlphaFoldDB" id="A0A968KUV7"/>
<evidence type="ECO:0000313" key="2">
    <source>
        <dbReference type="Proteomes" id="UP000752013"/>
    </source>
</evidence>
<reference evidence="1" key="1">
    <citation type="submission" date="2020-03" db="EMBL/GenBank/DDBJ databases">
        <title>Spirochaetal bacteria isolated from arthropods constitute a novel genus Entomospira genus novum within the order Spirochaetales.</title>
        <authorList>
            <person name="Grana-Miraglia L."/>
            <person name="Sikutova S."/>
            <person name="Fingerle V."/>
            <person name="Sing A."/>
            <person name="Castillo-Ramirez S."/>
            <person name="Margos G."/>
            <person name="Rudolf I."/>
        </authorList>
    </citation>
    <scope>NUCLEOTIDE SEQUENCE</scope>
    <source>
        <strain evidence="1">BR208</strain>
    </source>
</reference>
<evidence type="ECO:0008006" key="3">
    <source>
        <dbReference type="Google" id="ProtNLM"/>
    </source>
</evidence>
<organism evidence="1 2">
    <name type="scientific">Entomospira nematocerorum</name>
    <dbReference type="NCBI Taxonomy" id="2719987"/>
    <lineage>
        <taxon>Bacteria</taxon>
        <taxon>Pseudomonadati</taxon>
        <taxon>Spirochaetota</taxon>
        <taxon>Spirochaetia</taxon>
        <taxon>Spirochaetales</taxon>
        <taxon>Spirochaetaceae</taxon>
        <taxon>Entomospira</taxon>
    </lineage>
</organism>